<evidence type="ECO:0000313" key="3">
    <source>
        <dbReference type="EMBL" id="KAG0145293.1"/>
    </source>
</evidence>
<dbReference type="PANTHER" id="PTHR10003">
    <property type="entry name" value="SUPEROXIDE DISMUTASE CU-ZN -RELATED"/>
    <property type="match status" value="1"/>
</dbReference>
<dbReference type="OrthoDB" id="2495266at2759"/>
<dbReference type="InterPro" id="IPR024134">
    <property type="entry name" value="SOD_Cu/Zn_/chaperone"/>
</dbReference>
<feature type="chain" id="PRO_5040224511" description="Superoxide dismutase copper/zinc binding domain-containing protein" evidence="1">
    <location>
        <begin position="23"/>
        <end position="192"/>
    </location>
</feature>
<gene>
    <name evidence="3" type="ORF">CROQUDRAFT_706658</name>
</gene>
<evidence type="ECO:0000256" key="1">
    <source>
        <dbReference type="SAM" id="SignalP"/>
    </source>
</evidence>
<dbReference type="EMBL" id="MU167279">
    <property type="protein sequence ID" value="KAG0145293.1"/>
    <property type="molecule type" value="Genomic_DNA"/>
</dbReference>
<evidence type="ECO:0000313" key="4">
    <source>
        <dbReference type="Proteomes" id="UP000886653"/>
    </source>
</evidence>
<reference evidence="3" key="1">
    <citation type="submission" date="2013-11" db="EMBL/GenBank/DDBJ databases">
        <title>Genome sequence of the fusiform rust pathogen reveals effectors for host alternation and coevolution with pine.</title>
        <authorList>
            <consortium name="DOE Joint Genome Institute"/>
            <person name="Smith K."/>
            <person name="Pendleton A."/>
            <person name="Kubisiak T."/>
            <person name="Anderson C."/>
            <person name="Salamov A."/>
            <person name="Aerts A."/>
            <person name="Riley R."/>
            <person name="Clum A."/>
            <person name="Lindquist E."/>
            <person name="Ence D."/>
            <person name="Campbell M."/>
            <person name="Kronenberg Z."/>
            <person name="Feau N."/>
            <person name="Dhillon B."/>
            <person name="Hamelin R."/>
            <person name="Burleigh J."/>
            <person name="Smith J."/>
            <person name="Yandell M."/>
            <person name="Nelson C."/>
            <person name="Grigoriev I."/>
            <person name="Davis J."/>
        </authorList>
    </citation>
    <scope>NUCLEOTIDE SEQUENCE</scope>
    <source>
        <strain evidence="3">G11</strain>
    </source>
</reference>
<feature type="signal peptide" evidence="1">
    <location>
        <begin position="1"/>
        <end position="22"/>
    </location>
</feature>
<dbReference type="SUPFAM" id="SSF49329">
    <property type="entry name" value="Cu,Zn superoxide dismutase-like"/>
    <property type="match status" value="1"/>
</dbReference>
<protein>
    <recommendedName>
        <fullName evidence="2">Superoxide dismutase copper/zinc binding domain-containing protein</fullName>
    </recommendedName>
</protein>
<dbReference type="GO" id="GO:0005507">
    <property type="term" value="F:copper ion binding"/>
    <property type="evidence" value="ECO:0007669"/>
    <property type="project" value="InterPro"/>
</dbReference>
<dbReference type="Gene3D" id="2.60.40.200">
    <property type="entry name" value="Superoxide dismutase, copper/zinc binding domain"/>
    <property type="match status" value="1"/>
</dbReference>
<keyword evidence="4" id="KW-1185">Reference proteome</keyword>
<comment type="caution">
    <text evidence="3">The sequence shown here is derived from an EMBL/GenBank/DDBJ whole genome shotgun (WGS) entry which is preliminary data.</text>
</comment>
<dbReference type="GO" id="GO:0006801">
    <property type="term" value="P:superoxide metabolic process"/>
    <property type="evidence" value="ECO:0007669"/>
    <property type="project" value="InterPro"/>
</dbReference>
<dbReference type="Proteomes" id="UP000886653">
    <property type="component" value="Unassembled WGS sequence"/>
</dbReference>
<sequence>MKLFSKSLSILLLASLFQSFSSVTPLSKAKDESLYPRGPPLKATAKIHSFRTTEKIDGTVTFEDQPTGGCKVTVDIYGLNQNRYGNQSHMYHIHMGRVDSVDCDAAGGHFNPTKIVSGKCNTTAHELCEIGDLAGKWGKLPPKHHAHAEFIDPSFSLAGHKENRIVGRSIVIHGTPENPKKPIACGPIFLNS</sequence>
<name>A0A9P6NJQ5_9BASI</name>
<dbReference type="InterPro" id="IPR036423">
    <property type="entry name" value="SOD-like_Cu/Zn_dom_sf"/>
</dbReference>
<keyword evidence="1" id="KW-0732">Signal</keyword>
<evidence type="ECO:0000259" key="2">
    <source>
        <dbReference type="Pfam" id="PF00080"/>
    </source>
</evidence>
<organism evidence="3 4">
    <name type="scientific">Cronartium quercuum f. sp. fusiforme G11</name>
    <dbReference type="NCBI Taxonomy" id="708437"/>
    <lineage>
        <taxon>Eukaryota</taxon>
        <taxon>Fungi</taxon>
        <taxon>Dikarya</taxon>
        <taxon>Basidiomycota</taxon>
        <taxon>Pucciniomycotina</taxon>
        <taxon>Pucciniomycetes</taxon>
        <taxon>Pucciniales</taxon>
        <taxon>Coleosporiaceae</taxon>
        <taxon>Cronartium</taxon>
    </lineage>
</organism>
<feature type="domain" description="Superoxide dismutase copper/zinc binding" evidence="2">
    <location>
        <begin position="57"/>
        <end position="181"/>
    </location>
</feature>
<dbReference type="InterPro" id="IPR001424">
    <property type="entry name" value="SOD_Cu_Zn_dom"/>
</dbReference>
<dbReference type="Pfam" id="PF00080">
    <property type="entry name" value="Sod_Cu"/>
    <property type="match status" value="1"/>
</dbReference>
<dbReference type="AlphaFoldDB" id="A0A9P6NJQ5"/>
<accession>A0A9P6NJQ5</accession>
<proteinExistence type="predicted"/>